<organism evidence="2 3">
    <name type="scientific">Monosporascus cannonballus</name>
    <dbReference type="NCBI Taxonomy" id="155416"/>
    <lineage>
        <taxon>Eukaryota</taxon>
        <taxon>Fungi</taxon>
        <taxon>Dikarya</taxon>
        <taxon>Ascomycota</taxon>
        <taxon>Pezizomycotina</taxon>
        <taxon>Sordariomycetes</taxon>
        <taxon>Xylariomycetidae</taxon>
        <taxon>Xylariales</taxon>
        <taxon>Xylariales incertae sedis</taxon>
        <taxon>Monosporascus</taxon>
    </lineage>
</organism>
<proteinExistence type="predicted"/>
<feature type="region of interest" description="Disordered" evidence="1">
    <location>
        <begin position="1"/>
        <end position="21"/>
    </location>
</feature>
<accession>A0ABY0GYS2</accession>
<evidence type="ECO:0008006" key="4">
    <source>
        <dbReference type="Google" id="ProtNLM"/>
    </source>
</evidence>
<gene>
    <name evidence="2" type="ORF">DL762_007591</name>
</gene>
<evidence type="ECO:0000256" key="1">
    <source>
        <dbReference type="SAM" id="MobiDB-lite"/>
    </source>
</evidence>
<keyword evidence="3" id="KW-1185">Reference proteome</keyword>
<comment type="caution">
    <text evidence="2">The sequence shown here is derived from an EMBL/GenBank/DDBJ whole genome shotgun (WGS) entry which is preliminary data.</text>
</comment>
<dbReference type="EMBL" id="QJNS01000286">
    <property type="protein sequence ID" value="RYO80546.1"/>
    <property type="molecule type" value="Genomic_DNA"/>
</dbReference>
<name>A0ABY0GYS2_9PEZI</name>
<dbReference type="Proteomes" id="UP000294003">
    <property type="component" value="Unassembled WGS sequence"/>
</dbReference>
<reference evidence="2 3" key="1">
    <citation type="submission" date="2018-06" db="EMBL/GenBank/DDBJ databases">
        <title>Complete Genomes of Monosporascus.</title>
        <authorList>
            <person name="Robinson A.J."/>
            <person name="Natvig D.O."/>
        </authorList>
    </citation>
    <scope>NUCLEOTIDE SEQUENCE [LARGE SCALE GENOMIC DNA]</scope>
    <source>
        <strain evidence="2 3">CBS 609.92</strain>
    </source>
</reference>
<sequence length="127" mass="14845">MPDVKGYKPTPPKPYDGSEDPDGFLVQARLHLKFYEGSLTEDYQKVMAISQLLIGRVRDWFEPILTDYLERYPEESSDLTNYIFSKYSHFEERTRALFGNPDKEQHAIKQLHLLHQTKSASKYTTLS</sequence>
<evidence type="ECO:0000313" key="2">
    <source>
        <dbReference type="EMBL" id="RYO80546.1"/>
    </source>
</evidence>
<evidence type="ECO:0000313" key="3">
    <source>
        <dbReference type="Proteomes" id="UP000294003"/>
    </source>
</evidence>
<protein>
    <recommendedName>
        <fullName evidence="4">DUF4939 domain-containing protein</fullName>
    </recommendedName>
</protein>